<evidence type="ECO:0000313" key="8">
    <source>
        <dbReference type="EMBL" id="QDV42534.1"/>
    </source>
</evidence>
<dbReference type="KEGG" id="snep:Enr13x_14330"/>
<accession>A0A518HIG0</accession>
<dbReference type="EMBL" id="CP037423">
    <property type="protein sequence ID" value="QDV46702.1"/>
    <property type="molecule type" value="Genomic_DNA"/>
</dbReference>
<dbReference type="OrthoDB" id="227350at2"/>
<dbReference type="Pfam" id="PF03050">
    <property type="entry name" value="DDE_Tnp_IS66"/>
    <property type="match status" value="1"/>
</dbReference>
<evidence type="ECO:0000259" key="5">
    <source>
        <dbReference type="Pfam" id="PF13007"/>
    </source>
</evidence>
<evidence type="ECO:0000313" key="7">
    <source>
        <dbReference type="EMBL" id="QDV41590.1"/>
    </source>
</evidence>
<dbReference type="EMBL" id="CP037423">
    <property type="protein sequence ID" value="QDV41590.1"/>
    <property type="molecule type" value="Genomic_DNA"/>
</dbReference>
<evidence type="ECO:0000313" key="11">
    <source>
        <dbReference type="Proteomes" id="UP000319004"/>
    </source>
</evidence>
<dbReference type="PANTHER" id="PTHR33678:SF1">
    <property type="entry name" value="BLL1576 PROTEIN"/>
    <property type="match status" value="1"/>
</dbReference>
<dbReference type="AlphaFoldDB" id="A0A518HIG0"/>
<dbReference type="InterPro" id="IPR004291">
    <property type="entry name" value="Transposase_IS66_central"/>
</dbReference>
<evidence type="ECO:0000313" key="6">
    <source>
        <dbReference type="EMBL" id="QDV40637.1"/>
    </source>
</evidence>
<evidence type="ECO:0000259" key="3">
    <source>
        <dbReference type="Pfam" id="PF03050"/>
    </source>
</evidence>
<dbReference type="InterPro" id="IPR024474">
    <property type="entry name" value="Znf_dom_IS66"/>
</dbReference>
<name>A0A518HIG0_9BACT</name>
<evidence type="ECO:0000313" key="10">
    <source>
        <dbReference type="EMBL" id="QDV46702.1"/>
    </source>
</evidence>
<proteinExistence type="predicted"/>
<feature type="compositionally biased region" description="Basic and acidic residues" evidence="2">
    <location>
        <begin position="50"/>
        <end position="59"/>
    </location>
</feature>
<evidence type="ECO:0000256" key="2">
    <source>
        <dbReference type="SAM" id="MobiDB-lite"/>
    </source>
</evidence>
<keyword evidence="1" id="KW-0175">Coiled coil</keyword>
<dbReference type="KEGG" id="snep:Enr13x_23820"/>
<keyword evidence="11" id="KW-1185">Reference proteome</keyword>
<dbReference type="KEGG" id="snep:Enr13x_62950"/>
<sequence>MTEPENQDDLQSLRRFNDELVETVQSQQKTIAQLREELNLYRRKLFGQSSERHAEDDSQLHLFDLGESVNEGDDDEQDPPKSRKKRRRKKKSEKLPAHLRRKIIEADVSSKERMCSCCGEEMPIIGTDISERLDLIPAELFVWEIRRHKRACGKCRESIAQVPAGSEPGGPTTPVAGSDYGFGVYTQIITNKFADHLPLYRGEDIFARAGVMIPRNTQFGMLVNIAALVAPLIALMKSRIVSGRVLGVDDTSVRLQDPALPGKMRTARFWLYRGREDHPYNVFDFTESRGRDGPAGFLKDFHGHAVVDAYGVHEGVYLGKHDQIFAACCNCHARRKFVEAKPNDPVAAARALAMYRGLYDVEDRAKQCSADERLELRQLESAPLMNQLHDWLIEKSSDPRVLPKSSLGKAVRYSLNQWDELTVFLGDGAIPFDNNQTENELRSLTIGRQNWLFVGSNRGGEVAAAMYSLVSSAARHHLDAWAYVDDCLRKLAGGSTDYEALLPDVWRGRHPESIRVYRDAEQASRRLTTQQRRVRRREAKVA</sequence>
<dbReference type="InterPro" id="IPR052344">
    <property type="entry name" value="Transposase-related"/>
</dbReference>
<dbReference type="EMBL" id="CP037423">
    <property type="protein sequence ID" value="QDV40637.1"/>
    <property type="molecule type" value="Genomic_DNA"/>
</dbReference>
<dbReference type="KEGG" id="snep:Enr13x_04450"/>
<dbReference type="Proteomes" id="UP000319004">
    <property type="component" value="Chromosome"/>
</dbReference>
<gene>
    <name evidence="6" type="ORF">Enr13x_04450</name>
    <name evidence="7" type="ORF">Enr13x_14330</name>
    <name evidence="8" type="ORF">Enr13x_23820</name>
    <name evidence="9" type="ORF">Enr13x_62950</name>
    <name evidence="10" type="ORF">Enr13x_66110</name>
</gene>
<dbReference type="InterPro" id="IPR024463">
    <property type="entry name" value="Transposase_TnpC_homeodom"/>
</dbReference>
<feature type="region of interest" description="Disordered" evidence="2">
    <location>
        <begin position="49"/>
        <end position="96"/>
    </location>
</feature>
<evidence type="ECO:0000313" key="9">
    <source>
        <dbReference type="EMBL" id="QDV46386.1"/>
    </source>
</evidence>
<feature type="domain" description="Transposase IS66 central" evidence="3">
    <location>
        <begin position="180"/>
        <end position="461"/>
    </location>
</feature>
<feature type="compositionally biased region" description="Basic residues" evidence="2">
    <location>
        <begin position="82"/>
        <end position="96"/>
    </location>
</feature>
<feature type="domain" description="Transposase TnpC homeodomain" evidence="5">
    <location>
        <begin position="33"/>
        <end position="103"/>
    </location>
</feature>
<reference evidence="6 11" key="1">
    <citation type="submission" date="2019-03" db="EMBL/GenBank/DDBJ databases">
        <title>Deep-cultivation of Planctomycetes and their phenomic and genomic characterization uncovers novel biology.</title>
        <authorList>
            <person name="Wiegand S."/>
            <person name="Jogler M."/>
            <person name="Boedeker C."/>
            <person name="Pinto D."/>
            <person name="Vollmers J."/>
            <person name="Rivas-Marin E."/>
            <person name="Kohn T."/>
            <person name="Peeters S.H."/>
            <person name="Heuer A."/>
            <person name="Rast P."/>
            <person name="Oberbeckmann S."/>
            <person name="Bunk B."/>
            <person name="Jeske O."/>
            <person name="Meyerdierks A."/>
            <person name="Storesund J.E."/>
            <person name="Kallscheuer N."/>
            <person name="Luecker S."/>
            <person name="Lage O.M."/>
            <person name="Pohl T."/>
            <person name="Merkel B.J."/>
            <person name="Hornburger P."/>
            <person name="Mueller R.-W."/>
            <person name="Bruemmer F."/>
            <person name="Labrenz M."/>
            <person name="Spormann A.M."/>
            <person name="Op den Camp H."/>
            <person name="Overmann J."/>
            <person name="Amann R."/>
            <person name="Jetten M.S.M."/>
            <person name="Mascher T."/>
            <person name="Medema M.H."/>
            <person name="Devos D.P."/>
            <person name="Kaster A.-K."/>
            <person name="Ovreas L."/>
            <person name="Rohde M."/>
            <person name="Galperin M.Y."/>
            <person name="Jogler C."/>
        </authorList>
    </citation>
    <scope>NUCLEOTIDE SEQUENCE [LARGE SCALE GENOMIC DNA]</scope>
    <source>
        <strain evidence="6 11">Enr13</strain>
    </source>
</reference>
<dbReference type="RefSeq" id="WP_145384478.1">
    <property type="nucleotide sequence ID" value="NZ_CP037423.1"/>
</dbReference>
<feature type="coiled-coil region" evidence="1">
    <location>
        <begin position="17"/>
        <end position="44"/>
    </location>
</feature>
<dbReference type="Pfam" id="PF13007">
    <property type="entry name" value="LZ_Tnp_IS66"/>
    <property type="match status" value="1"/>
</dbReference>
<organism evidence="6 11">
    <name type="scientific">Stieleria neptunia</name>
    <dbReference type="NCBI Taxonomy" id="2527979"/>
    <lineage>
        <taxon>Bacteria</taxon>
        <taxon>Pseudomonadati</taxon>
        <taxon>Planctomycetota</taxon>
        <taxon>Planctomycetia</taxon>
        <taxon>Pirellulales</taxon>
        <taxon>Pirellulaceae</taxon>
        <taxon>Stieleria</taxon>
    </lineage>
</organism>
<dbReference type="EMBL" id="CP037423">
    <property type="protein sequence ID" value="QDV46386.1"/>
    <property type="molecule type" value="Genomic_DNA"/>
</dbReference>
<dbReference type="NCBIfam" id="NF033517">
    <property type="entry name" value="transpos_IS66"/>
    <property type="match status" value="1"/>
</dbReference>
<dbReference type="EMBL" id="CP037423">
    <property type="protein sequence ID" value="QDV42534.1"/>
    <property type="molecule type" value="Genomic_DNA"/>
</dbReference>
<feature type="domain" description="Transposase IS66 zinc-finger binding" evidence="4">
    <location>
        <begin position="112"/>
        <end position="155"/>
    </location>
</feature>
<dbReference type="KEGG" id="snep:Enr13x_66110"/>
<evidence type="ECO:0000259" key="4">
    <source>
        <dbReference type="Pfam" id="PF13005"/>
    </source>
</evidence>
<evidence type="ECO:0000256" key="1">
    <source>
        <dbReference type="SAM" id="Coils"/>
    </source>
</evidence>
<protein>
    <submittedName>
        <fullName evidence="6">Transposase IS66 family protein</fullName>
    </submittedName>
</protein>
<dbReference type="PANTHER" id="PTHR33678">
    <property type="entry name" value="BLL1576 PROTEIN"/>
    <property type="match status" value="1"/>
</dbReference>
<dbReference type="Pfam" id="PF13005">
    <property type="entry name" value="zf-IS66"/>
    <property type="match status" value="1"/>
</dbReference>